<protein>
    <submittedName>
        <fullName evidence="3">Glycogen debranching N-terminal domain-containing protein</fullName>
    </submittedName>
</protein>
<comment type="caution">
    <text evidence="3">The sequence shown here is derived from an EMBL/GenBank/DDBJ whole genome shotgun (WGS) entry which is preliminary data.</text>
</comment>
<dbReference type="Gene3D" id="1.50.10.10">
    <property type="match status" value="1"/>
</dbReference>
<feature type="region of interest" description="Disordered" evidence="1">
    <location>
        <begin position="31"/>
        <end position="60"/>
    </location>
</feature>
<dbReference type="Proteomes" id="UP001422074">
    <property type="component" value="Unassembled WGS sequence"/>
</dbReference>
<feature type="domain" description="Putative glycogen debranching enzyme N-terminal" evidence="2">
    <location>
        <begin position="51"/>
        <end position="230"/>
    </location>
</feature>
<dbReference type="RefSeq" id="WP_345885076.1">
    <property type="nucleotide sequence ID" value="NZ_JBDFRB010000007.1"/>
</dbReference>
<gene>
    <name evidence="3" type="ORF">ABCQ75_09615</name>
</gene>
<organism evidence="3 4">
    <name type="scientific">Sinomonas halotolerans</name>
    <dbReference type="NCBI Taxonomy" id="1644133"/>
    <lineage>
        <taxon>Bacteria</taxon>
        <taxon>Bacillati</taxon>
        <taxon>Actinomycetota</taxon>
        <taxon>Actinomycetes</taxon>
        <taxon>Micrococcales</taxon>
        <taxon>Micrococcaceae</taxon>
        <taxon>Sinomonas</taxon>
    </lineage>
</organism>
<feature type="compositionally biased region" description="Gly residues" evidence="1">
    <location>
        <begin position="524"/>
        <end position="536"/>
    </location>
</feature>
<keyword evidence="4" id="KW-1185">Reference proteome</keyword>
<dbReference type="EMBL" id="JBDFRB010000007">
    <property type="protein sequence ID" value="MEN2744795.1"/>
    <property type="molecule type" value="Genomic_DNA"/>
</dbReference>
<proteinExistence type="predicted"/>
<feature type="region of interest" description="Disordered" evidence="1">
    <location>
        <begin position="515"/>
        <end position="540"/>
    </location>
</feature>
<evidence type="ECO:0000313" key="3">
    <source>
        <dbReference type="EMBL" id="MEN2744795.1"/>
    </source>
</evidence>
<evidence type="ECO:0000259" key="2">
    <source>
        <dbReference type="Pfam" id="PF14742"/>
    </source>
</evidence>
<dbReference type="Pfam" id="PF14742">
    <property type="entry name" value="GDE_N_bis"/>
    <property type="match status" value="1"/>
</dbReference>
<reference evidence="3 4" key="1">
    <citation type="submission" date="2024-05" db="EMBL/GenBank/DDBJ databases">
        <title>Sinomonas sp. nov., isolated from a waste landfill.</title>
        <authorList>
            <person name="Zhao Y."/>
        </authorList>
    </citation>
    <scope>NUCLEOTIDE SEQUENCE [LARGE SCALE GENOMIC DNA]</scope>
    <source>
        <strain evidence="3 4">CCTCC AB2014300</strain>
    </source>
</reference>
<dbReference type="InterPro" id="IPR012341">
    <property type="entry name" value="6hp_glycosidase-like_sf"/>
</dbReference>
<dbReference type="InterPro" id="IPR032856">
    <property type="entry name" value="GDE_N_bis"/>
</dbReference>
<dbReference type="SUPFAM" id="SSF48208">
    <property type="entry name" value="Six-hairpin glycosidases"/>
    <property type="match status" value="1"/>
</dbReference>
<dbReference type="InterPro" id="IPR008928">
    <property type="entry name" value="6-hairpin_glycosidase_sf"/>
</dbReference>
<accession>A0ABU9X054</accession>
<evidence type="ECO:0000313" key="4">
    <source>
        <dbReference type="Proteomes" id="UP001422074"/>
    </source>
</evidence>
<name>A0ABU9X054_9MICC</name>
<sequence>MTSEHAAPLQPALHRQHVALAAPTQIWLDADGRLAPQPGGQQPNTHHGARTAQPGGVTGAFHGDTRFLSRAIVTVDGAEPQPVGVAGRGSRLVVDGLARTIPGPTLDPAVRVRQHWSVEPGRIRHRIDLSTSLEHLDCALTVRLEADFAPMDAVRVGRGGEVATPRADDDGALVWEDGPRRAVVRTVGGTGRAVSEADDDADDTDGFPTEHAALSWAVSVRRGEVFRAEWTIELEDDAAIVRPAPDAGVAAEARHDPAGLLLARSLEELAGLRLAMAAVPDAPFVAAGAPWYFTLFGRDSLWAARLLLPLDTALAAGTLRALAAYQGERTDEAGAEEPGKIPHEVRAAELVLDGGPGGDQLRLPPVYYGSVDATGLWLCLLGELWRTGRAPDTVRGLLPHARRAADWLLAAGWDGERARFLTYFDASGHGLSNQGWKDSADALQSLDGRRAEGPIALAEAQAYAYEAAVSTAALFDELGEPGADQLHAFASDLRAKFRAEFWVADADQLEVGLEEAPDADSPGGADGGPAAGGGGPRSRAARFPAMALDGEGTPLDSPGSNMGHLLGTGLLEPEESAAVVAHLTGPELFSGFGIRTLSTAAAGYWPLSYHCGSVWSHDTAIAVRGMLAEGFRAEAAAVARGLVRASESFGHSLPELFSGEGTEETDHALPYPSSCRPQAWSAAAAVVVAQALGTR</sequence>
<evidence type="ECO:0000256" key="1">
    <source>
        <dbReference type="SAM" id="MobiDB-lite"/>
    </source>
</evidence>